<evidence type="ECO:0000313" key="2">
    <source>
        <dbReference type="Proteomes" id="UP001589691"/>
    </source>
</evidence>
<dbReference type="RefSeq" id="WP_137641927.1">
    <property type="nucleotide sequence ID" value="NZ_BJEA01000003.1"/>
</dbReference>
<name>A0ABV5WWB3_9LACO</name>
<accession>A0ABV5WWB3</accession>
<protein>
    <submittedName>
        <fullName evidence="1">Uncharacterized protein</fullName>
    </submittedName>
</protein>
<gene>
    <name evidence="1" type="ORF">ACFFLI_11300</name>
</gene>
<organism evidence="1 2">
    <name type="scientific">Lactiplantibacillus modestisalitolerans</name>
    <dbReference type="NCBI Taxonomy" id="1457219"/>
    <lineage>
        <taxon>Bacteria</taxon>
        <taxon>Bacillati</taxon>
        <taxon>Bacillota</taxon>
        <taxon>Bacilli</taxon>
        <taxon>Lactobacillales</taxon>
        <taxon>Lactobacillaceae</taxon>
        <taxon>Lactiplantibacillus</taxon>
    </lineage>
</organism>
<reference evidence="1 2" key="1">
    <citation type="submission" date="2024-09" db="EMBL/GenBank/DDBJ databases">
        <authorList>
            <person name="Sun Q."/>
            <person name="Mori K."/>
        </authorList>
    </citation>
    <scope>NUCLEOTIDE SEQUENCE [LARGE SCALE GENOMIC DNA]</scope>
    <source>
        <strain evidence="1 2">TBRC 4576</strain>
    </source>
</reference>
<proteinExistence type="predicted"/>
<dbReference type="Proteomes" id="UP001589691">
    <property type="component" value="Unassembled WGS sequence"/>
</dbReference>
<evidence type="ECO:0000313" key="1">
    <source>
        <dbReference type="EMBL" id="MFB9770449.1"/>
    </source>
</evidence>
<keyword evidence="2" id="KW-1185">Reference proteome</keyword>
<dbReference type="EMBL" id="JBHLZY010000026">
    <property type="protein sequence ID" value="MFB9770449.1"/>
    <property type="molecule type" value="Genomic_DNA"/>
</dbReference>
<comment type="caution">
    <text evidence="1">The sequence shown here is derived from an EMBL/GenBank/DDBJ whole genome shotgun (WGS) entry which is preliminary data.</text>
</comment>
<sequence>MQFNSHQQRFQHYLALLKMPYDDAIQQLRQQSGPVKDDYFNQASYEQFLKGQVRRLQRGNYTRTRDGLCTHHVAENQFHNMSDPATIYYFQYPYRYQQRKALVYVDEVEHLILHALIAKETHGQFGYHGYREFLAKDVWAWYVDHQIPQTGWRQRCYQRALLSAAETRQLFVQLETGPLAALALH</sequence>